<keyword evidence="3" id="KW-1133">Transmembrane helix</keyword>
<dbReference type="PANTHER" id="PTHR11102:SF147">
    <property type="entry name" value="SEL1L ADAPTOR SUBUNIT OF ERAD E3 UBIQUITIN LIGASE"/>
    <property type="match status" value="1"/>
</dbReference>
<keyword evidence="3" id="KW-0812">Transmembrane</keyword>
<proteinExistence type="inferred from homology"/>
<evidence type="ECO:0000313" key="5">
    <source>
        <dbReference type="Proteomes" id="UP000276133"/>
    </source>
</evidence>
<evidence type="ECO:0000256" key="2">
    <source>
        <dbReference type="SAM" id="MobiDB-lite"/>
    </source>
</evidence>
<dbReference type="GO" id="GO:0036503">
    <property type="term" value="P:ERAD pathway"/>
    <property type="evidence" value="ECO:0007669"/>
    <property type="project" value="TreeGrafter"/>
</dbReference>
<dbReference type="OrthoDB" id="2384430at2759"/>
<dbReference type="Pfam" id="PF08238">
    <property type="entry name" value="Sel1"/>
    <property type="match status" value="2"/>
</dbReference>
<comment type="caution">
    <text evidence="4">The sequence shown here is derived from an EMBL/GenBank/DDBJ whole genome shotgun (WGS) entry which is preliminary data.</text>
</comment>
<evidence type="ECO:0000256" key="3">
    <source>
        <dbReference type="SAM" id="Phobius"/>
    </source>
</evidence>
<dbReference type="InterPro" id="IPR006597">
    <property type="entry name" value="Sel1-like"/>
</dbReference>
<dbReference type="EMBL" id="REGN01000696">
    <property type="protein sequence ID" value="RNA39907.1"/>
    <property type="molecule type" value="Genomic_DNA"/>
</dbReference>
<dbReference type="SMART" id="SM00671">
    <property type="entry name" value="SEL1"/>
    <property type="match status" value="2"/>
</dbReference>
<organism evidence="4 5">
    <name type="scientific">Brachionus plicatilis</name>
    <name type="common">Marine rotifer</name>
    <name type="synonym">Brachionus muelleri</name>
    <dbReference type="NCBI Taxonomy" id="10195"/>
    <lineage>
        <taxon>Eukaryota</taxon>
        <taxon>Metazoa</taxon>
        <taxon>Spiralia</taxon>
        <taxon>Gnathifera</taxon>
        <taxon>Rotifera</taxon>
        <taxon>Eurotatoria</taxon>
        <taxon>Monogononta</taxon>
        <taxon>Pseudotrocha</taxon>
        <taxon>Ploima</taxon>
        <taxon>Brachionidae</taxon>
        <taxon>Brachionus</taxon>
    </lineage>
</organism>
<feature type="transmembrane region" description="Helical" evidence="3">
    <location>
        <begin position="61"/>
        <end position="85"/>
    </location>
</feature>
<evidence type="ECO:0000256" key="1">
    <source>
        <dbReference type="ARBA" id="ARBA00038101"/>
    </source>
</evidence>
<gene>
    <name evidence="4" type="ORF">BpHYR1_030930</name>
</gene>
<dbReference type="InterPro" id="IPR050767">
    <property type="entry name" value="Sel1_AlgK"/>
</dbReference>
<dbReference type="STRING" id="10195.A0A3M7SW75"/>
<accession>A0A3M7SW75</accession>
<dbReference type="Proteomes" id="UP000276133">
    <property type="component" value="Unassembled WGS sequence"/>
</dbReference>
<dbReference type="Gene3D" id="1.25.40.10">
    <property type="entry name" value="Tetratricopeptide repeat domain"/>
    <property type="match status" value="1"/>
</dbReference>
<reference evidence="4 5" key="1">
    <citation type="journal article" date="2018" name="Sci. Rep.">
        <title>Genomic signatures of local adaptation to the degree of environmental predictability in rotifers.</title>
        <authorList>
            <person name="Franch-Gras L."/>
            <person name="Hahn C."/>
            <person name="Garcia-Roger E.M."/>
            <person name="Carmona M.J."/>
            <person name="Serra M."/>
            <person name="Gomez A."/>
        </authorList>
    </citation>
    <scope>NUCLEOTIDE SEQUENCE [LARGE SCALE GENOMIC DNA]</scope>
    <source>
        <strain evidence="4">HYR1</strain>
    </source>
</reference>
<dbReference type="AlphaFoldDB" id="A0A3M7SW75"/>
<protein>
    <submittedName>
        <fullName evidence="4">Death ligand signal enhancer-like</fullName>
    </submittedName>
</protein>
<dbReference type="PANTHER" id="PTHR11102">
    <property type="entry name" value="SEL-1-LIKE PROTEIN"/>
    <property type="match status" value="1"/>
</dbReference>
<sequence>MQKVSSENSNLKKRKTVYNEEEEEALLEKIYGNQDYDSDSDDDLPYGGKVYLARKRRSDPWWCVAVQVLLVILAVALLFYAYYYFEHMHVNMLKGYSYLGYDTAQHELANRYLHGVGVERDHEKAMELFKAAANQGHPHASYNLAVGHFKGFRAGINESEAKRLIEHAAKHDVPEAKLTLNNICANGGCE</sequence>
<keyword evidence="5" id="KW-1185">Reference proteome</keyword>
<evidence type="ECO:0000313" key="4">
    <source>
        <dbReference type="EMBL" id="RNA39907.1"/>
    </source>
</evidence>
<name>A0A3M7SW75_BRAPC</name>
<feature type="region of interest" description="Disordered" evidence="2">
    <location>
        <begin position="1"/>
        <end position="20"/>
    </location>
</feature>
<dbReference type="InterPro" id="IPR011990">
    <property type="entry name" value="TPR-like_helical_dom_sf"/>
</dbReference>
<keyword evidence="3" id="KW-0472">Membrane</keyword>
<comment type="similarity">
    <text evidence="1">Belongs to the sel-1 family.</text>
</comment>
<dbReference type="GO" id="GO:0005789">
    <property type="term" value="C:endoplasmic reticulum membrane"/>
    <property type="evidence" value="ECO:0007669"/>
    <property type="project" value="TreeGrafter"/>
</dbReference>
<dbReference type="SUPFAM" id="SSF81901">
    <property type="entry name" value="HCP-like"/>
    <property type="match status" value="1"/>
</dbReference>